<comment type="caution">
    <text evidence="3">The sequence shown here is derived from an EMBL/GenBank/DDBJ whole genome shotgun (WGS) entry which is preliminary data.</text>
</comment>
<keyword evidence="1" id="KW-0175">Coiled coil</keyword>
<proteinExistence type="predicted"/>
<protein>
    <recommendedName>
        <fullName evidence="5">UBX domain-containing protein</fullName>
    </recommendedName>
</protein>
<evidence type="ECO:0000313" key="4">
    <source>
        <dbReference type="Proteomes" id="UP001642484"/>
    </source>
</evidence>
<keyword evidence="2" id="KW-1133">Transmembrane helix</keyword>
<feature type="transmembrane region" description="Helical" evidence="2">
    <location>
        <begin position="459"/>
        <end position="479"/>
    </location>
</feature>
<keyword evidence="2" id="KW-0472">Membrane</keyword>
<dbReference type="EMBL" id="CAXAMN010021684">
    <property type="protein sequence ID" value="CAK9062173.1"/>
    <property type="molecule type" value="Genomic_DNA"/>
</dbReference>
<evidence type="ECO:0000256" key="1">
    <source>
        <dbReference type="SAM" id="Coils"/>
    </source>
</evidence>
<feature type="coiled-coil region" evidence="1">
    <location>
        <begin position="24"/>
        <end position="69"/>
    </location>
</feature>
<name>A0ABP0NEF0_9DINO</name>
<organism evidence="3 4">
    <name type="scientific">Durusdinium trenchii</name>
    <dbReference type="NCBI Taxonomy" id="1381693"/>
    <lineage>
        <taxon>Eukaryota</taxon>
        <taxon>Sar</taxon>
        <taxon>Alveolata</taxon>
        <taxon>Dinophyceae</taxon>
        <taxon>Suessiales</taxon>
        <taxon>Symbiodiniaceae</taxon>
        <taxon>Durusdinium</taxon>
    </lineage>
</organism>
<dbReference type="Proteomes" id="UP001642484">
    <property type="component" value="Unassembled WGS sequence"/>
</dbReference>
<evidence type="ECO:0000256" key="2">
    <source>
        <dbReference type="SAM" id="Phobius"/>
    </source>
</evidence>
<keyword evidence="4" id="KW-1185">Reference proteome</keyword>
<accession>A0ABP0NEF0</accession>
<keyword evidence="2" id="KW-0812">Transmembrane</keyword>
<evidence type="ECO:0000313" key="3">
    <source>
        <dbReference type="EMBL" id="CAK9062173.1"/>
    </source>
</evidence>
<sequence length="693" mass="78248">MADDSSDLLEGLHSLDITACKEHIRQLQARRERRRELVERLQEKLKALNNELAARKEEADRCKKDLLEEQAKNRRLAEARRGQKTGKEVVQIQDDQHREQELELQAATVRRFMESTLQEKVKRDSTQNELGIRIYDEVELMVEKSADEQALESKYIDTVLVTYCVPNSELKYNLSFRVDKNMTTKKLREDACLYWGLSEVEFILKTMSNAKVHDELAIQSCFRENEDAQFLLVQKTPKNATLMDKELLHIMPKAGRKARRVAKQSGKLGEAKGESAAGVGGELAEQMLLLPGLFRYMTQRDQNVKQHLERLKLRNLCIYLTVLIMTIVDIYLQLPPGATYSCREGVVQLMTEGDGQGLHFEEIRSLEEVWPWLSDTVADQLLVKSSPLRTYNYPVGYLQVRLQEVQPPTAARCAQLDSAYAVPVNVTCFATQYTALTAETSTNVEVEDYFTNRHKKSWALLYLSLLVCGCPTFCGWARLSTKTTKTMLYGEGQVQPPELVGKGSGDPPVETGRNPQAVALDFIWGIVLIPVGILGLIFFYLFGGFVSTVSKPPPSVPLTEALSALVSIEDDYAARGPRMGLRQRLAQWFQWSEPQRRLDFELGEVKSRSSREVIRKRGMDAAEDIASVVEYFIAGNGIVDDSGSARFADRIASDEASRGYPEAEKFAEKALHEGREALEDAVSMLQEALEEES</sequence>
<evidence type="ECO:0008006" key="5">
    <source>
        <dbReference type="Google" id="ProtNLM"/>
    </source>
</evidence>
<gene>
    <name evidence="3" type="ORF">CCMP2556_LOCUS30582</name>
</gene>
<reference evidence="3 4" key="1">
    <citation type="submission" date="2024-02" db="EMBL/GenBank/DDBJ databases">
        <authorList>
            <person name="Chen Y."/>
            <person name="Shah S."/>
            <person name="Dougan E. K."/>
            <person name="Thang M."/>
            <person name="Chan C."/>
        </authorList>
    </citation>
    <scope>NUCLEOTIDE SEQUENCE [LARGE SCALE GENOMIC DNA]</scope>
</reference>
<feature type="transmembrane region" description="Helical" evidence="2">
    <location>
        <begin position="522"/>
        <end position="542"/>
    </location>
</feature>